<feature type="compositionally biased region" description="Basic and acidic residues" evidence="1">
    <location>
        <begin position="35"/>
        <end position="44"/>
    </location>
</feature>
<feature type="region of interest" description="Disordered" evidence="1">
    <location>
        <begin position="92"/>
        <end position="127"/>
    </location>
</feature>
<reference evidence="2" key="1">
    <citation type="journal article" date="2023" name="Access Microbiol">
        <title>De-novo genome assembly for Akanthomyces muscarius, a biocontrol agent of insect agricultural pests.</title>
        <authorList>
            <person name="Erdos Z."/>
            <person name="Studholme D.J."/>
            <person name="Raymond B."/>
            <person name="Sharma M."/>
        </authorList>
    </citation>
    <scope>NUCLEOTIDE SEQUENCE</scope>
    <source>
        <strain evidence="2">Ve6</strain>
    </source>
</reference>
<dbReference type="EMBL" id="JAJHUN010000001">
    <property type="protein sequence ID" value="KAJ4164195.1"/>
    <property type="molecule type" value="Genomic_DNA"/>
</dbReference>
<name>A0A9W8QNG3_AKAMU</name>
<evidence type="ECO:0000313" key="3">
    <source>
        <dbReference type="Proteomes" id="UP001144673"/>
    </source>
</evidence>
<feature type="region of interest" description="Disordered" evidence="1">
    <location>
        <begin position="143"/>
        <end position="195"/>
    </location>
</feature>
<feature type="compositionally biased region" description="Polar residues" evidence="1">
    <location>
        <begin position="46"/>
        <end position="56"/>
    </location>
</feature>
<comment type="caution">
    <text evidence="2">The sequence shown here is derived from an EMBL/GenBank/DDBJ whole genome shotgun (WGS) entry which is preliminary data.</text>
</comment>
<feature type="region of interest" description="Disordered" evidence="1">
    <location>
        <begin position="33"/>
        <end position="56"/>
    </location>
</feature>
<dbReference type="AlphaFoldDB" id="A0A9W8QNG3"/>
<evidence type="ECO:0000256" key="1">
    <source>
        <dbReference type="SAM" id="MobiDB-lite"/>
    </source>
</evidence>
<sequence>MPAESDCPVTTPPADDATPSMEPVLRRIANMEEAIANHHKDGLRQEASTAPSSSVDDISAVARHIAGMKSCLEAFREYISELRRLMRRARAADTGERRAASPAGDPAASRAPAPRQEGATSDTGVLVRKDHVFDTETEAVVSNAEHPAAQPPPTQRPPAQQFPAQGPFPEGPPAQYLPAQGPFPEGPPAQYFPSQQPFTRGPPFSVLLLSIFPLKVLFLRALRLNIFPLSILSLRALLFSVLQLSTFPTKVLFLRALLLRFKSASLSLLAMSSLVGKSRQVSHGGCMFRSISLPFILDAISYQYLILSHNLPDTLG</sequence>
<gene>
    <name evidence="2" type="ORF">LMH87_005879</name>
</gene>
<dbReference type="GeneID" id="80893038"/>
<feature type="compositionally biased region" description="Low complexity" evidence="1">
    <location>
        <begin position="157"/>
        <end position="168"/>
    </location>
</feature>
<protein>
    <submittedName>
        <fullName evidence="2">Uncharacterized protein</fullName>
    </submittedName>
</protein>
<dbReference type="RefSeq" id="XP_056059110.1">
    <property type="nucleotide sequence ID" value="XM_056203676.1"/>
</dbReference>
<feature type="region of interest" description="Disordered" evidence="1">
    <location>
        <begin position="1"/>
        <end position="21"/>
    </location>
</feature>
<accession>A0A9W8QNG3</accession>
<dbReference type="KEGG" id="amus:LMH87_005879"/>
<proteinExistence type="predicted"/>
<organism evidence="2 3">
    <name type="scientific">Akanthomyces muscarius</name>
    <name type="common">Entomopathogenic fungus</name>
    <name type="synonym">Lecanicillium muscarium</name>
    <dbReference type="NCBI Taxonomy" id="2231603"/>
    <lineage>
        <taxon>Eukaryota</taxon>
        <taxon>Fungi</taxon>
        <taxon>Dikarya</taxon>
        <taxon>Ascomycota</taxon>
        <taxon>Pezizomycotina</taxon>
        <taxon>Sordariomycetes</taxon>
        <taxon>Hypocreomycetidae</taxon>
        <taxon>Hypocreales</taxon>
        <taxon>Cordycipitaceae</taxon>
        <taxon>Akanthomyces</taxon>
    </lineage>
</organism>
<evidence type="ECO:0000313" key="2">
    <source>
        <dbReference type="EMBL" id="KAJ4164195.1"/>
    </source>
</evidence>
<dbReference type="Proteomes" id="UP001144673">
    <property type="component" value="Chromosome 1"/>
</dbReference>
<keyword evidence="3" id="KW-1185">Reference proteome</keyword>